<evidence type="ECO:0000259" key="8">
    <source>
        <dbReference type="SMART" id="SM00479"/>
    </source>
</evidence>
<keyword evidence="6" id="KW-0539">Nucleus</keyword>
<dbReference type="Pfam" id="PF00929">
    <property type="entry name" value="RNase_T"/>
    <property type="match status" value="1"/>
</dbReference>
<evidence type="ECO:0000256" key="1">
    <source>
        <dbReference type="ARBA" id="ARBA00004123"/>
    </source>
</evidence>
<evidence type="ECO:0000256" key="3">
    <source>
        <dbReference type="ARBA" id="ARBA00022722"/>
    </source>
</evidence>
<feature type="region of interest" description="Disordered" evidence="7">
    <location>
        <begin position="479"/>
        <end position="547"/>
    </location>
</feature>
<keyword evidence="5" id="KW-0269">Exonuclease</keyword>
<keyword evidence="3" id="KW-0540">Nuclease</keyword>
<keyword evidence="10" id="KW-1185">Reference proteome</keyword>
<comment type="caution">
    <text evidence="9">The sequence shown here is derived from an EMBL/GenBank/DDBJ whole genome shotgun (WGS) entry which is preliminary data.</text>
</comment>
<reference evidence="9 10" key="1">
    <citation type="submission" date="2017-08" db="EMBL/GenBank/DDBJ databases">
        <title>Acidophilic green algal genome provides insights into adaptation to an acidic environment.</title>
        <authorList>
            <person name="Hirooka S."/>
            <person name="Hirose Y."/>
            <person name="Kanesaki Y."/>
            <person name="Higuchi S."/>
            <person name="Fujiwara T."/>
            <person name="Onuma R."/>
            <person name="Era A."/>
            <person name="Ohbayashi R."/>
            <person name="Uzuka A."/>
            <person name="Nozaki H."/>
            <person name="Yoshikawa H."/>
            <person name="Miyagishima S.Y."/>
        </authorList>
    </citation>
    <scope>NUCLEOTIDE SEQUENCE [LARGE SCALE GENOMIC DNA]</scope>
    <source>
        <strain evidence="9 10">NIES-2499</strain>
    </source>
</reference>
<evidence type="ECO:0000313" key="10">
    <source>
        <dbReference type="Proteomes" id="UP000232323"/>
    </source>
</evidence>
<dbReference type="GO" id="GO:0005634">
    <property type="term" value="C:nucleus"/>
    <property type="evidence" value="ECO:0007669"/>
    <property type="project" value="UniProtKB-SubCell"/>
</dbReference>
<dbReference type="OrthoDB" id="16516at2759"/>
<evidence type="ECO:0000256" key="6">
    <source>
        <dbReference type="ARBA" id="ARBA00023242"/>
    </source>
</evidence>
<protein>
    <recommendedName>
        <fullName evidence="8">Exonuclease domain-containing protein</fullName>
    </recommendedName>
</protein>
<name>A0A250X037_9CHLO</name>
<keyword evidence="4" id="KW-0378">Hydrolase</keyword>
<gene>
    <name evidence="9" type="ORF">CEUSTIGMA_g3696.t1</name>
</gene>
<feature type="compositionally biased region" description="Basic and acidic residues" evidence="7">
    <location>
        <begin position="575"/>
        <end position="590"/>
    </location>
</feature>
<dbReference type="InterPro" id="IPR012337">
    <property type="entry name" value="RNaseH-like_sf"/>
</dbReference>
<feature type="region of interest" description="Disordered" evidence="7">
    <location>
        <begin position="575"/>
        <end position="603"/>
    </location>
</feature>
<dbReference type="GO" id="GO:0004527">
    <property type="term" value="F:exonuclease activity"/>
    <property type="evidence" value="ECO:0007669"/>
    <property type="project" value="UniProtKB-KW"/>
</dbReference>
<feature type="domain" description="Exonuclease" evidence="8">
    <location>
        <begin position="177"/>
        <end position="338"/>
    </location>
</feature>
<dbReference type="GO" id="GO:0003676">
    <property type="term" value="F:nucleic acid binding"/>
    <property type="evidence" value="ECO:0007669"/>
    <property type="project" value="InterPro"/>
</dbReference>
<dbReference type="STRING" id="1157962.A0A250X037"/>
<evidence type="ECO:0000256" key="5">
    <source>
        <dbReference type="ARBA" id="ARBA00022839"/>
    </source>
</evidence>
<sequence length="603" mass="66446">MEILTDLQLSELAQVIKVTQKERLVGPDGSWAEFLQAKHPKFKLVDPNKHDRQTIMQFLEGLLQKPENLSSSEAVSDDDNVDEGANKEDTCSQFLTRYLNWMAWKKEIKSSVTENQLAHSHVSPASSEEIEANKAVWKLVERTRNHPRYAELYNLPSYKKGWTWVRKRASGGASQLRLFALDCEMVETDVDSKSLVGLCLVDEEGTAMYKTLVKPKGKVLNYRTELTGLEEKDLEGVSLTLQKARKAIKKLLSKGAILVGHSLQNDLTALQLDHCDVIDTALLFTYQGLPQSTPSLKDLAKTLLGIDMRKGAEGHHDSFEDAAVTMKLLQHELGNKDSTGVLQPPDFKVPKEDLSKLLVHSIPAGVTEEDFRRVFSSSYASTSVTNADEQGRKKKDTGRSDGIAQGGKSQLVPSFESIEGDLSNKKVVLIFKHAGVANEAFKNLEGPQTFDSLGRATKTVSIGPKKNIKVRKMACHNGQAFGKDKQSPSAPSRKRVAPRSTTAKPSPKSSGPSGPVVGKAPKAEENSVRITDAERQAEEALTKAREAQTALQQIREAARLAETKLLEAQAAALDAQERALKSKKEEEPRDGLNQPVAGKRRRT</sequence>
<dbReference type="InterPro" id="IPR034922">
    <property type="entry name" value="REX1-like_exo"/>
</dbReference>
<dbReference type="InterPro" id="IPR047021">
    <property type="entry name" value="REXO1/3/4-like"/>
</dbReference>
<dbReference type="CDD" id="cd06145">
    <property type="entry name" value="REX1_like"/>
    <property type="match status" value="1"/>
</dbReference>
<proteinExistence type="inferred from homology"/>
<feature type="region of interest" description="Disordered" evidence="7">
    <location>
        <begin position="382"/>
        <end position="408"/>
    </location>
</feature>
<dbReference type="SUPFAM" id="SSF53098">
    <property type="entry name" value="Ribonuclease H-like"/>
    <property type="match status" value="1"/>
</dbReference>
<accession>A0A250X037</accession>
<dbReference type="PANTHER" id="PTHR12801:SF115">
    <property type="entry name" value="FI18136P1-RELATED"/>
    <property type="match status" value="1"/>
</dbReference>
<organism evidence="9 10">
    <name type="scientific">Chlamydomonas eustigma</name>
    <dbReference type="NCBI Taxonomy" id="1157962"/>
    <lineage>
        <taxon>Eukaryota</taxon>
        <taxon>Viridiplantae</taxon>
        <taxon>Chlorophyta</taxon>
        <taxon>core chlorophytes</taxon>
        <taxon>Chlorophyceae</taxon>
        <taxon>CS clade</taxon>
        <taxon>Chlamydomonadales</taxon>
        <taxon>Chlamydomonadaceae</taxon>
        <taxon>Chlamydomonas</taxon>
    </lineage>
</organism>
<comment type="subcellular location">
    <subcellularLocation>
        <location evidence="1">Nucleus</location>
    </subcellularLocation>
</comment>
<dbReference type="PANTHER" id="PTHR12801">
    <property type="entry name" value="RNA EXONUCLEASE REXO1 / RECO3 FAMILY MEMBER-RELATED"/>
    <property type="match status" value="1"/>
</dbReference>
<evidence type="ECO:0000256" key="4">
    <source>
        <dbReference type="ARBA" id="ARBA00022801"/>
    </source>
</evidence>
<feature type="compositionally biased region" description="Low complexity" evidence="7">
    <location>
        <begin position="500"/>
        <end position="520"/>
    </location>
</feature>
<dbReference type="InterPro" id="IPR013520">
    <property type="entry name" value="Ribonucl_H"/>
</dbReference>
<evidence type="ECO:0000313" key="9">
    <source>
        <dbReference type="EMBL" id="GAX76252.1"/>
    </source>
</evidence>
<dbReference type="InterPro" id="IPR036397">
    <property type="entry name" value="RNaseH_sf"/>
</dbReference>
<comment type="similarity">
    <text evidence="2">Belongs to the REXO1/REXO3 family.</text>
</comment>
<feature type="compositionally biased region" description="Basic and acidic residues" evidence="7">
    <location>
        <begin position="521"/>
        <end position="546"/>
    </location>
</feature>
<dbReference type="SMART" id="SM00479">
    <property type="entry name" value="EXOIII"/>
    <property type="match status" value="1"/>
</dbReference>
<dbReference type="EMBL" id="BEGY01000016">
    <property type="protein sequence ID" value="GAX76252.1"/>
    <property type="molecule type" value="Genomic_DNA"/>
</dbReference>
<evidence type="ECO:0000256" key="7">
    <source>
        <dbReference type="SAM" id="MobiDB-lite"/>
    </source>
</evidence>
<dbReference type="AlphaFoldDB" id="A0A250X037"/>
<dbReference type="Proteomes" id="UP000232323">
    <property type="component" value="Unassembled WGS sequence"/>
</dbReference>
<dbReference type="Gene3D" id="3.30.420.10">
    <property type="entry name" value="Ribonuclease H-like superfamily/Ribonuclease H"/>
    <property type="match status" value="1"/>
</dbReference>
<evidence type="ECO:0000256" key="2">
    <source>
        <dbReference type="ARBA" id="ARBA00006357"/>
    </source>
</evidence>